<keyword evidence="2" id="KW-1185">Reference proteome</keyword>
<dbReference type="InParanoid" id="A0A1B7N3S0"/>
<protein>
    <submittedName>
        <fullName evidence="1">Uncharacterized protein</fullName>
    </submittedName>
</protein>
<accession>A0A1B7N3S0</accession>
<reference evidence="1 2" key="1">
    <citation type="submission" date="2016-06" db="EMBL/GenBank/DDBJ databases">
        <title>Comparative genomics of the ectomycorrhizal sister species Rhizopogon vinicolor and Rhizopogon vesiculosus (Basidiomycota: Boletales) reveals a divergence of the mating type B locus.</title>
        <authorList>
            <consortium name="DOE Joint Genome Institute"/>
            <person name="Mujic A.B."/>
            <person name="Kuo A."/>
            <person name="Tritt A."/>
            <person name="Lipzen A."/>
            <person name="Chen C."/>
            <person name="Johnson J."/>
            <person name="Sharma A."/>
            <person name="Barry K."/>
            <person name="Grigoriev I.V."/>
            <person name="Spatafora J.W."/>
        </authorList>
    </citation>
    <scope>NUCLEOTIDE SEQUENCE [LARGE SCALE GENOMIC DNA]</scope>
    <source>
        <strain evidence="1 2">AM-OR11-026</strain>
    </source>
</reference>
<gene>
    <name evidence="1" type="ORF">K503DRAFT_769445</name>
</gene>
<evidence type="ECO:0000313" key="2">
    <source>
        <dbReference type="Proteomes" id="UP000092154"/>
    </source>
</evidence>
<organism evidence="1 2">
    <name type="scientific">Rhizopogon vinicolor AM-OR11-026</name>
    <dbReference type="NCBI Taxonomy" id="1314800"/>
    <lineage>
        <taxon>Eukaryota</taxon>
        <taxon>Fungi</taxon>
        <taxon>Dikarya</taxon>
        <taxon>Basidiomycota</taxon>
        <taxon>Agaricomycotina</taxon>
        <taxon>Agaricomycetes</taxon>
        <taxon>Agaricomycetidae</taxon>
        <taxon>Boletales</taxon>
        <taxon>Suillineae</taxon>
        <taxon>Rhizopogonaceae</taxon>
        <taxon>Rhizopogon</taxon>
    </lineage>
</organism>
<dbReference type="AlphaFoldDB" id="A0A1B7N3S0"/>
<dbReference type="STRING" id="1314800.A0A1B7N3S0"/>
<evidence type="ECO:0000313" key="1">
    <source>
        <dbReference type="EMBL" id="OAX39496.1"/>
    </source>
</evidence>
<proteinExistence type="predicted"/>
<dbReference type="Proteomes" id="UP000092154">
    <property type="component" value="Unassembled WGS sequence"/>
</dbReference>
<name>A0A1B7N3S0_9AGAM</name>
<dbReference type="OrthoDB" id="3048787at2759"/>
<sequence>MQSVNDLKARNCIVGELPSVDELLEPAEERDMGEFSAFEGGDKAIADEVRREIAITNDLLDLCRRIGTSPASDKVELVFLLPFWGFSSSACSRTAPRVTTLGHLPAVSLPHVPHFQFPR</sequence>
<dbReference type="EMBL" id="KV448247">
    <property type="protein sequence ID" value="OAX39496.1"/>
    <property type="molecule type" value="Genomic_DNA"/>
</dbReference>